<evidence type="ECO:0000259" key="15">
    <source>
        <dbReference type="PROSITE" id="PS50011"/>
    </source>
</evidence>
<keyword evidence="12" id="KW-0675">Receptor</keyword>
<evidence type="ECO:0000313" key="16">
    <source>
        <dbReference type="EMBL" id="KAK1435887.1"/>
    </source>
</evidence>
<gene>
    <name evidence="16" type="ORF">QVD17_01659</name>
</gene>
<keyword evidence="13" id="KW-0325">Glycoprotein</keyword>
<dbReference type="PROSITE" id="PS00108">
    <property type="entry name" value="PROTEIN_KINASE_ST"/>
    <property type="match status" value="1"/>
</dbReference>
<evidence type="ECO:0000256" key="13">
    <source>
        <dbReference type="ARBA" id="ARBA00023180"/>
    </source>
</evidence>
<reference evidence="16" key="1">
    <citation type="journal article" date="2023" name="bioRxiv">
        <title>Improved chromosome-level genome assembly for marigold (Tagetes erecta).</title>
        <authorList>
            <person name="Jiang F."/>
            <person name="Yuan L."/>
            <person name="Wang S."/>
            <person name="Wang H."/>
            <person name="Xu D."/>
            <person name="Wang A."/>
            <person name="Fan W."/>
        </authorList>
    </citation>
    <scope>NUCLEOTIDE SEQUENCE</scope>
    <source>
        <strain evidence="16">WSJ</strain>
        <tissue evidence="16">Leaf</tissue>
    </source>
</reference>
<evidence type="ECO:0000256" key="3">
    <source>
        <dbReference type="ARBA" id="ARBA00022679"/>
    </source>
</evidence>
<dbReference type="PROSITE" id="PS00107">
    <property type="entry name" value="PROTEIN_KINASE_ATP"/>
    <property type="match status" value="1"/>
</dbReference>
<dbReference type="InterPro" id="IPR017441">
    <property type="entry name" value="Protein_kinase_ATP_BS"/>
</dbReference>
<evidence type="ECO:0000256" key="1">
    <source>
        <dbReference type="ARBA" id="ARBA00004479"/>
    </source>
</evidence>
<dbReference type="FunFam" id="3.30.200.20:FF:000039">
    <property type="entry name" value="receptor-like protein kinase FERONIA"/>
    <property type="match status" value="1"/>
</dbReference>
<organism evidence="16 17">
    <name type="scientific">Tagetes erecta</name>
    <name type="common">African marigold</name>
    <dbReference type="NCBI Taxonomy" id="13708"/>
    <lineage>
        <taxon>Eukaryota</taxon>
        <taxon>Viridiplantae</taxon>
        <taxon>Streptophyta</taxon>
        <taxon>Embryophyta</taxon>
        <taxon>Tracheophyta</taxon>
        <taxon>Spermatophyta</taxon>
        <taxon>Magnoliopsida</taxon>
        <taxon>eudicotyledons</taxon>
        <taxon>Gunneridae</taxon>
        <taxon>Pentapetalae</taxon>
        <taxon>asterids</taxon>
        <taxon>campanulids</taxon>
        <taxon>Asterales</taxon>
        <taxon>Asteraceae</taxon>
        <taxon>Asteroideae</taxon>
        <taxon>Heliantheae alliance</taxon>
        <taxon>Tageteae</taxon>
        <taxon>Tagetes</taxon>
    </lineage>
</organism>
<evidence type="ECO:0000256" key="7">
    <source>
        <dbReference type="ARBA" id="ARBA00022741"/>
    </source>
</evidence>
<accession>A0AAD8P8C1</accession>
<keyword evidence="8" id="KW-0418">Kinase</keyword>
<keyword evidence="7 14" id="KW-0547">Nucleotide-binding</keyword>
<dbReference type="Proteomes" id="UP001229421">
    <property type="component" value="Unassembled WGS sequence"/>
</dbReference>
<dbReference type="PANTHER" id="PTHR48006:SF92">
    <property type="entry name" value="LRR RECEPTOR-LIKE SERINE_THREONINE-PROTEIN KINASE GSO1"/>
    <property type="match status" value="1"/>
</dbReference>
<dbReference type="InterPro" id="IPR011009">
    <property type="entry name" value="Kinase-like_dom_sf"/>
</dbReference>
<proteinExistence type="predicted"/>
<dbReference type="Pfam" id="PF07714">
    <property type="entry name" value="PK_Tyr_Ser-Thr"/>
    <property type="match status" value="2"/>
</dbReference>
<dbReference type="GO" id="GO:0016020">
    <property type="term" value="C:membrane"/>
    <property type="evidence" value="ECO:0007669"/>
    <property type="project" value="UniProtKB-SubCell"/>
</dbReference>
<keyword evidence="6" id="KW-0677">Repeat</keyword>
<dbReference type="GO" id="GO:0006950">
    <property type="term" value="P:response to stress"/>
    <property type="evidence" value="ECO:0007669"/>
    <property type="project" value="UniProtKB-ARBA"/>
</dbReference>
<feature type="binding site" evidence="14">
    <location>
        <position position="62"/>
    </location>
    <ligand>
        <name>ATP</name>
        <dbReference type="ChEBI" id="CHEBI:30616"/>
    </ligand>
</feature>
<keyword evidence="17" id="KW-1185">Reference proteome</keyword>
<dbReference type="FunFam" id="1.10.510.10:FF:000084">
    <property type="entry name" value="Wall-associated receptor kinase 2"/>
    <property type="match status" value="1"/>
</dbReference>
<dbReference type="CDD" id="cd14066">
    <property type="entry name" value="STKc_IRAK"/>
    <property type="match status" value="1"/>
</dbReference>
<keyword evidence="10" id="KW-1133">Transmembrane helix</keyword>
<protein>
    <recommendedName>
        <fullName evidence="15">Protein kinase domain-containing protein</fullName>
    </recommendedName>
</protein>
<keyword evidence="2" id="KW-0723">Serine/threonine-protein kinase</keyword>
<dbReference type="AlphaFoldDB" id="A0AAD8P8C1"/>
<dbReference type="EMBL" id="JAUHHV010000001">
    <property type="protein sequence ID" value="KAK1435887.1"/>
    <property type="molecule type" value="Genomic_DNA"/>
</dbReference>
<dbReference type="InterPro" id="IPR051824">
    <property type="entry name" value="LRR_Rcpt-Like_S/T_Kinase"/>
</dbReference>
<sequence>MSFSTTSSSSYSPQTCRHFTFSEIQTATQNFDESLVIGRGGFGKVFRGTVTCGDVFLDTAIKRLESTSSQGAVEFWAEVKMLSKLRHCHLVSLIGYCNDAQEMILVYEYMPNGTLAHRLHNHQAPLTWVRRLKICIGAARGLDYLHTGTGIMHGVIHRDVKSSNILLDDNWAAKIADFGLSKIGPINQPSTYVSTLVRGTFGYLDPDYFYTGRLTRKSDVYAFGVVLFEVLCGKQAIDRSIDEEDWNLATWAQDSIKEGRLKEIVDSNLRGRISTKCLKEFALLAVRCVNTRPKQRPTMGEVVLGLEYSLALQEKTSGQLLPVDNKFFGRRVPTFLFPSNRENSVTSASLKALDMYLYTVGGEDRIVNRFDFNTIVQATENFSETNKITSDRYKSTYKGRLQNGQDITVTQYCDACVYEECMNEASILVKFENEGVIQLLGYCIEGTKMYILYDFASNATLDRVIFDPVCDLLDWNKRYRIILGVARGLVYLHNHAPIRTIHRDINPANILLDESLNPKISGFWLATPVNESDCIHVDQPCGTMSPEYLSLSLSTKADVFSFGVMVLETVTGQRVLDLTRDCKDAYLLDYAARNWLEGTLWKLIDPRMHTKSIMMTKLVEIGLLCVQTEATVRPSMEEVVGMLLDTSSLTLPVSEMRARMNVKSPDFAGLDWSMSEEFI</sequence>
<comment type="subcellular location">
    <subcellularLocation>
        <location evidence="1">Membrane</location>
        <topology evidence="1">Single-pass type I membrane protein</topology>
    </subcellularLocation>
</comment>
<dbReference type="GO" id="GO:0005524">
    <property type="term" value="F:ATP binding"/>
    <property type="evidence" value="ECO:0007669"/>
    <property type="project" value="UniProtKB-UniRule"/>
</dbReference>
<feature type="domain" description="Protein kinase" evidence="15">
    <location>
        <begin position="31"/>
        <end position="309"/>
    </location>
</feature>
<name>A0AAD8P8C1_TARER</name>
<dbReference type="SMART" id="SM00220">
    <property type="entry name" value="S_TKc"/>
    <property type="match status" value="1"/>
</dbReference>
<evidence type="ECO:0000256" key="5">
    <source>
        <dbReference type="ARBA" id="ARBA00022729"/>
    </source>
</evidence>
<dbReference type="InterPro" id="IPR000719">
    <property type="entry name" value="Prot_kinase_dom"/>
</dbReference>
<keyword evidence="9 14" id="KW-0067">ATP-binding</keyword>
<dbReference type="PANTHER" id="PTHR48006">
    <property type="entry name" value="LEUCINE-RICH REPEAT-CONTAINING PROTEIN DDB_G0281931-RELATED"/>
    <property type="match status" value="1"/>
</dbReference>
<dbReference type="InterPro" id="IPR001245">
    <property type="entry name" value="Ser-Thr/Tyr_kinase_cat_dom"/>
</dbReference>
<evidence type="ECO:0000256" key="10">
    <source>
        <dbReference type="ARBA" id="ARBA00022989"/>
    </source>
</evidence>
<evidence type="ECO:0000256" key="14">
    <source>
        <dbReference type="PROSITE-ProRule" id="PRU10141"/>
    </source>
</evidence>
<evidence type="ECO:0000256" key="4">
    <source>
        <dbReference type="ARBA" id="ARBA00022692"/>
    </source>
</evidence>
<dbReference type="FunFam" id="1.10.510.10:FF:000129">
    <property type="entry name" value="cysteine-rich receptor-like protein kinase 10"/>
    <property type="match status" value="1"/>
</dbReference>
<dbReference type="PROSITE" id="PS50011">
    <property type="entry name" value="PROTEIN_KINASE_DOM"/>
    <property type="match status" value="2"/>
</dbReference>
<feature type="domain" description="Protein kinase" evidence="15">
    <location>
        <begin position="382"/>
        <end position="649"/>
    </location>
</feature>
<comment type="caution">
    <text evidence="16">The sequence shown here is derived from an EMBL/GenBank/DDBJ whole genome shotgun (WGS) entry which is preliminary data.</text>
</comment>
<keyword evidence="5" id="KW-0732">Signal</keyword>
<keyword evidence="11" id="KW-0472">Membrane</keyword>
<keyword evidence="3" id="KW-0808">Transferase</keyword>
<dbReference type="Gene3D" id="3.30.200.20">
    <property type="entry name" value="Phosphorylase Kinase, domain 1"/>
    <property type="match status" value="2"/>
</dbReference>
<dbReference type="GO" id="GO:0004674">
    <property type="term" value="F:protein serine/threonine kinase activity"/>
    <property type="evidence" value="ECO:0007669"/>
    <property type="project" value="UniProtKB-KW"/>
</dbReference>
<dbReference type="SUPFAM" id="SSF56112">
    <property type="entry name" value="Protein kinase-like (PK-like)"/>
    <property type="match status" value="2"/>
</dbReference>
<evidence type="ECO:0000256" key="8">
    <source>
        <dbReference type="ARBA" id="ARBA00022777"/>
    </source>
</evidence>
<evidence type="ECO:0000256" key="2">
    <source>
        <dbReference type="ARBA" id="ARBA00022527"/>
    </source>
</evidence>
<dbReference type="InterPro" id="IPR008271">
    <property type="entry name" value="Ser/Thr_kinase_AS"/>
</dbReference>
<dbReference type="Gene3D" id="1.10.510.10">
    <property type="entry name" value="Transferase(Phosphotransferase) domain 1"/>
    <property type="match status" value="2"/>
</dbReference>
<keyword evidence="4" id="KW-0812">Transmembrane</keyword>
<evidence type="ECO:0000256" key="11">
    <source>
        <dbReference type="ARBA" id="ARBA00023136"/>
    </source>
</evidence>
<evidence type="ECO:0000256" key="6">
    <source>
        <dbReference type="ARBA" id="ARBA00022737"/>
    </source>
</evidence>
<evidence type="ECO:0000256" key="9">
    <source>
        <dbReference type="ARBA" id="ARBA00022840"/>
    </source>
</evidence>
<evidence type="ECO:0000313" key="17">
    <source>
        <dbReference type="Proteomes" id="UP001229421"/>
    </source>
</evidence>
<evidence type="ECO:0000256" key="12">
    <source>
        <dbReference type="ARBA" id="ARBA00023170"/>
    </source>
</evidence>